<protein>
    <submittedName>
        <fullName evidence="1">Uncharacterized protein</fullName>
    </submittedName>
</protein>
<evidence type="ECO:0000313" key="2">
    <source>
        <dbReference type="Proteomes" id="UP000250790"/>
    </source>
</evidence>
<organism evidence="1 2">
    <name type="scientific">Limnohabitans parvus II-B4</name>
    <dbReference type="NCBI Taxonomy" id="1293052"/>
    <lineage>
        <taxon>Bacteria</taxon>
        <taxon>Pseudomonadati</taxon>
        <taxon>Pseudomonadota</taxon>
        <taxon>Betaproteobacteria</taxon>
        <taxon>Burkholderiales</taxon>
        <taxon>Comamonadaceae</taxon>
        <taxon>Limnohabitans</taxon>
    </lineage>
</organism>
<evidence type="ECO:0000313" key="1">
    <source>
        <dbReference type="EMBL" id="PUE55263.1"/>
    </source>
</evidence>
<dbReference type="Proteomes" id="UP000250790">
    <property type="component" value="Unassembled WGS sequence"/>
</dbReference>
<dbReference type="AlphaFoldDB" id="A0A315EC04"/>
<accession>A0A315EC04</accession>
<proteinExistence type="predicted"/>
<comment type="caution">
    <text evidence="1">The sequence shown here is derived from an EMBL/GenBank/DDBJ whole genome shotgun (WGS) entry which is preliminary data.</text>
</comment>
<name>A0A315EC04_9BURK</name>
<gene>
    <name evidence="1" type="ORF">B9Z37_01410</name>
</gene>
<dbReference type="PROSITE" id="PS51257">
    <property type="entry name" value="PROKAR_LIPOPROTEIN"/>
    <property type="match status" value="1"/>
</dbReference>
<dbReference type="EMBL" id="NESN01000001">
    <property type="protein sequence ID" value="PUE55263.1"/>
    <property type="molecule type" value="Genomic_DNA"/>
</dbReference>
<dbReference type="OrthoDB" id="8903818at2"/>
<reference evidence="1 2" key="1">
    <citation type="submission" date="2017-04" db="EMBL/GenBank/DDBJ databases">
        <title>Unexpected and diverse lifestyles within the genus Limnohabitans.</title>
        <authorList>
            <person name="Kasalicky V."/>
            <person name="Mehrshad M."/>
            <person name="Andrei S.-A."/>
            <person name="Salcher M."/>
            <person name="Kratochvilova H."/>
            <person name="Simek K."/>
            <person name="Ghai R."/>
        </authorList>
    </citation>
    <scope>NUCLEOTIDE SEQUENCE [LARGE SCALE GENOMIC DNA]</scope>
    <source>
        <strain evidence="1 2">II-B4</strain>
    </source>
</reference>
<dbReference type="RefSeq" id="WP_108311266.1">
    <property type="nucleotide sequence ID" value="NZ_NESN01000001.1"/>
</dbReference>
<keyword evidence="2" id="KW-1185">Reference proteome</keyword>
<sequence>MTRCWVRAVLLLGFTVGACWGVWAQPFDVNEHPDASYVRRFRPPAVDRTRFEPLQPEQRMLNEPKVKYLARKDGYEFCSRITGVPISPTSRPMACAFWNVKRRECTVVTPEVTGYNYVGHEIRHCFEGAFHD</sequence>